<dbReference type="AlphaFoldDB" id="A0AAV1JD82"/>
<protein>
    <submittedName>
        <fullName evidence="1">Uncharacterized protein</fullName>
    </submittedName>
</protein>
<comment type="caution">
    <text evidence="1">The sequence shown here is derived from an EMBL/GenBank/DDBJ whole genome shotgun (WGS) entry which is preliminary data.</text>
</comment>
<sequence>MNFSDIESPLLRTDRTKDKMALWVESQCSGAKARVDVYGKPTDVQLQELERVRNLSKELQDNLQVSFNIRY</sequence>
<evidence type="ECO:0000313" key="2">
    <source>
        <dbReference type="Proteomes" id="UP001497472"/>
    </source>
</evidence>
<name>A0AAV1JD82_9NEOP</name>
<reference evidence="1 2" key="1">
    <citation type="submission" date="2023-11" db="EMBL/GenBank/DDBJ databases">
        <authorList>
            <person name="Okamura Y."/>
        </authorList>
    </citation>
    <scope>NUCLEOTIDE SEQUENCE [LARGE SCALE GENOMIC DNA]</scope>
</reference>
<dbReference type="EMBL" id="CAVLEF010000008">
    <property type="protein sequence ID" value="CAK1546380.1"/>
    <property type="molecule type" value="Genomic_DNA"/>
</dbReference>
<proteinExistence type="predicted"/>
<keyword evidence="2" id="KW-1185">Reference proteome</keyword>
<accession>A0AAV1JD82</accession>
<gene>
    <name evidence="1" type="ORF">LNINA_LOCUS5956</name>
</gene>
<evidence type="ECO:0000313" key="1">
    <source>
        <dbReference type="EMBL" id="CAK1546380.1"/>
    </source>
</evidence>
<organism evidence="1 2">
    <name type="scientific">Leptosia nina</name>
    <dbReference type="NCBI Taxonomy" id="320188"/>
    <lineage>
        <taxon>Eukaryota</taxon>
        <taxon>Metazoa</taxon>
        <taxon>Ecdysozoa</taxon>
        <taxon>Arthropoda</taxon>
        <taxon>Hexapoda</taxon>
        <taxon>Insecta</taxon>
        <taxon>Pterygota</taxon>
        <taxon>Neoptera</taxon>
        <taxon>Endopterygota</taxon>
        <taxon>Lepidoptera</taxon>
        <taxon>Glossata</taxon>
        <taxon>Ditrysia</taxon>
        <taxon>Papilionoidea</taxon>
        <taxon>Pieridae</taxon>
        <taxon>Pierinae</taxon>
        <taxon>Leptosia</taxon>
    </lineage>
</organism>
<dbReference type="Proteomes" id="UP001497472">
    <property type="component" value="Unassembled WGS sequence"/>
</dbReference>